<feature type="compositionally biased region" description="Low complexity" evidence="2">
    <location>
        <begin position="35"/>
        <end position="48"/>
    </location>
</feature>
<dbReference type="Pfam" id="PF14559">
    <property type="entry name" value="TPR_19"/>
    <property type="match status" value="1"/>
</dbReference>
<dbReference type="PANTHER" id="PTHR21581:SF6">
    <property type="entry name" value="TRAFFICKING PROTEIN PARTICLE COMPLEX SUBUNIT 12"/>
    <property type="match status" value="1"/>
</dbReference>
<feature type="region of interest" description="Disordered" evidence="2">
    <location>
        <begin position="1"/>
        <end position="80"/>
    </location>
</feature>
<dbReference type="EMBL" id="LK023346">
    <property type="protein sequence ID" value="CDS11020.1"/>
    <property type="molecule type" value="Genomic_DNA"/>
</dbReference>
<accession>A0A077WUP1</accession>
<dbReference type="GO" id="GO:0005794">
    <property type="term" value="C:Golgi apparatus"/>
    <property type="evidence" value="ECO:0007669"/>
    <property type="project" value="TreeGrafter"/>
</dbReference>
<gene>
    <name evidence="3" type="ORF">LRAMOSA03284</name>
</gene>
<protein>
    <submittedName>
        <fullName evidence="3">Uncharacterized protein</fullName>
    </submittedName>
</protein>
<evidence type="ECO:0000256" key="2">
    <source>
        <dbReference type="SAM" id="MobiDB-lite"/>
    </source>
</evidence>
<organism evidence="3">
    <name type="scientific">Lichtheimia ramosa</name>
    <dbReference type="NCBI Taxonomy" id="688394"/>
    <lineage>
        <taxon>Eukaryota</taxon>
        <taxon>Fungi</taxon>
        <taxon>Fungi incertae sedis</taxon>
        <taxon>Mucoromycota</taxon>
        <taxon>Mucoromycotina</taxon>
        <taxon>Mucoromycetes</taxon>
        <taxon>Mucorales</taxon>
        <taxon>Lichtheimiaceae</taxon>
        <taxon>Lichtheimia</taxon>
    </lineage>
</organism>
<dbReference type="AlphaFoldDB" id="A0A077WUP1"/>
<evidence type="ECO:0000313" key="3">
    <source>
        <dbReference type="EMBL" id="CDS11020.1"/>
    </source>
</evidence>
<keyword evidence="1" id="KW-0802">TPR repeat</keyword>
<feature type="compositionally biased region" description="Polar residues" evidence="2">
    <location>
        <begin position="25"/>
        <end position="34"/>
    </location>
</feature>
<dbReference type="InterPro" id="IPR019734">
    <property type="entry name" value="TPR_rpt"/>
</dbReference>
<feature type="repeat" description="TPR" evidence="1">
    <location>
        <begin position="292"/>
        <end position="325"/>
    </location>
</feature>
<reference evidence="3" key="1">
    <citation type="journal article" date="2014" name="Genome Announc.">
        <title>De novo whole-genome sequence and genome annotation of Lichtheimia ramosa.</title>
        <authorList>
            <person name="Linde J."/>
            <person name="Schwartze V."/>
            <person name="Binder U."/>
            <person name="Lass-Florl C."/>
            <person name="Voigt K."/>
            <person name="Horn F."/>
        </authorList>
    </citation>
    <scope>NUCLEOTIDE SEQUENCE</scope>
    <source>
        <strain evidence="3">JMRC FSU:6197</strain>
    </source>
</reference>
<dbReference type="InterPro" id="IPR011990">
    <property type="entry name" value="TPR-like_helical_dom_sf"/>
</dbReference>
<proteinExistence type="predicted"/>
<dbReference type="SMART" id="SM00028">
    <property type="entry name" value="TPR"/>
    <property type="match status" value="3"/>
</dbReference>
<dbReference type="Gene3D" id="1.25.40.10">
    <property type="entry name" value="Tetratricopeptide repeat domain"/>
    <property type="match status" value="1"/>
</dbReference>
<dbReference type="OrthoDB" id="428342at2759"/>
<sequence>MQSASLDNDLFETHDDDNDPLIDSVSRTAPQPDNTSSSPSTTSQSVRSLTLSPEDERRIRTSTSSSNNNNNNNNSPSVRRVNDNSAAALLVQQLTSSTAFYDIPMNDTFSELVERYIPPDQRPQREMYPAEEDQVPNMVMSNMWRSVARFARQQLVVNKTMDIERILQLWYLRLLALCKLGLYQLASAELDKLGDLNRPELTYEFHALDGAGSLVPFELFILWARLPAWMKHPLISLERLTMLVVQCKKKGWKQRQVQVYLVLATQFIEMNDYTSAVSTMDMVRKHFAENNVDVLSALGRLYLQLGDVERAEKMYSQIEQRQEKTPTIEEMIQVNRAFLCIAKGEWSQAAEILQKVLQANKDNLLAMNNLAVCQVYLGQLGSALDLLSIMTTDNPTSAGTCATALMNMCTLFELRYDSATEKKVELMKQVSRWVGDSFQADCLKLQ</sequence>
<dbReference type="SUPFAM" id="SSF48452">
    <property type="entry name" value="TPR-like"/>
    <property type="match status" value="1"/>
</dbReference>
<dbReference type="Pfam" id="PF13176">
    <property type="entry name" value="TPR_7"/>
    <property type="match status" value="1"/>
</dbReference>
<evidence type="ECO:0000256" key="1">
    <source>
        <dbReference type="PROSITE-ProRule" id="PRU00339"/>
    </source>
</evidence>
<feature type="compositionally biased region" description="Low complexity" evidence="2">
    <location>
        <begin position="61"/>
        <end position="80"/>
    </location>
</feature>
<dbReference type="PANTHER" id="PTHR21581">
    <property type="entry name" value="D-ALANYL-D-ALANINE CARBOXYPEPTIDASE"/>
    <property type="match status" value="1"/>
</dbReference>
<dbReference type="GO" id="GO:0030008">
    <property type="term" value="C:TRAPP complex"/>
    <property type="evidence" value="ECO:0007669"/>
    <property type="project" value="TreeGrafter"/>
</dbReference>
<dbReference type="PROSITE" id="PS50005">
    <property type="entry name" value="TPR"/>
    <property type="match status" value="1"/>
</dbReference>
<name>A0A077WUP1_9FUNG</name>